<protein>
    <recommendedName>
        <fullName evidence="1">Peptidase M16 C-terminal domain-containing protein</fullName>
    </recommendedName>
</protein>
<reference evidence="2" key="1">
    <citation type="submission" date="2018-05" db="EMBL/GenBank/DDBJ databases">
        <authorList>
            <person name="Lanie J.A."/>
            <person name="Ng W.-L."/>
            <person name="Kazmierczak K.M."/>
            <person name="Andrzejewski T.M."/>
            <person name="Davidsen T.M."/>
            <person name="Wayne K.J."/>
            <person name="Tettelin H."/>
            <person name="Glass J.I."/>
            <person name="Rusch D."/>
            <person name="Podicherti R."/>
            <person name="Tsui H.-C.T."/>
            <person name="Winkler M.E."/>
        </authorList>
    </citation>
    <scope>NUCLEOTIDE SEQUENCE</scope>
</reference>
<dbReference type="EMBL" id="UINC01114267">
    <property type="protein sequence ID" value="SVC84459.1"/>
    <property type="molecule type" value="Genomic_DNA"/>
</dbReference>
<dbReference type="Gene3D" id="3.30.830.10">
    <property type="entry name" value="Metalloenzyme, LuxS/M16 peptidase-like"/>
    <property type="match status" value="1"/>
</dbReference>
<dbReference type="Pfam" id="PF05193">
    <property type="entry name" value="Peptidase_M16_C"/>
    <property type="match status" value="1"/>
</dbReference>
<sequence>MNDILGGGGFTSRITNRVRSDEGLAYSAYSFFPGGTYFPRTFVGGFQSKSRTVLYATSIVMDEMEKIADEEVTDTEMKTAKNSFIQTFPQAFATKGQVAGSFAGEEYTGRAKTDPDYFRNYRAKVAAVTKADVKRVARKYLSPEKVVILIVGKKEDILKGHPNHPVKLKSLSSGPQVDLPLRDPFTLKPIK</sequence>
<dbReference type="SUPFAM" id="SSF63411">
    <property type="entry name" value="LuxS/MPP-like metallohydrolase"/>
    <property type="match status" value="1"/>
</dbReference>
<gene>
    <name evidence="2" type="ORF">METZ01_LOCUS337313</name>
</gene>
<name>A0A382QG04_9ZZZZ</name>
<dbReference type="AlphaFoldDB" id="A0A382QG04"/>
<dbReference type="InterPro" id="IPR007863">
    <property type="entry name" value="Peptidase_M16_C"/>
</dbReference>
<dbReference type="InterPro" id="IPR011249">
    <property type="entry name" value="Metalloenz_LuxS/M16"/>
</dbReference>
<evidence type="ECO:0000313" key="2">
    <source>
        <dbReference type="EMBL" id="SVC84459.1"/>
    </source>
</evidence>
<organism evidence="2">
    <name type="scientific">marine metagenome</name>
    <dbReference type="NCBI Taxonomy" id="408172"/>
    <lineage>
        <taxon>unclassified sequences</taxon>
        <taxon>metagenomes</taxon>
        <taxon>ecological metagenomes</taxon>
    </lineage>
</organism>
<proteinExistence type="predicted"/>
<dbReference type="GO" id="GO:0046872">
    <property type="term" value="F:metal ion binding"/>
    <property type="evidence" value="ECO:0007669"/>
    <property type="project" value="InterPro"/>
</dbReference>
<evidence type="ECO:0000259" key="1">
    <source>
        <dbReference type="Pfam" id="PF05193"/>
    </source>
</evidence>
<accession>A0A382QG04</accession>
<feature type="domain" description="Peptidase M16 C-terminal" evidence="1">
    <location>
        <begin position="1"/>
        <end position="83"/>
    </location>
</feature>